<reference evidence="5" key="1">
    <citation type="submission" date="2023-10" db="EMBL/GenBank/DDBJ databases">
        <authorList>
            <person name="Guldener U."/>
        </authorList>
    </citation>
    <scope>NUCLEOTIDE SEQUENCE</scope>
    <source>
        <strain evidence="5">Mp4</strain>
    </source>
</reference>
<dbReference type="EMBL" id="OAPG01000012">
    <property type="protein sequence ID" value="SNX85922.1"/>
    <property type="molecule type" value="Genomic_DNA"/>
</dbReference>
<dbReference type="GO" id="GO:0006397">
    <property type="term" value="P:mRNA processing"/>
    <property type="evidence" value="ECO:0007669"/>
    <property type="project" value="UniProtKB-KW"/>
</dbReference>
<feature type="compositionally biased region" description="Polar residues" evidence="3">
    <location>
        <begin position="49"/>
        <end position="60"/>
    </location>
</feature>
<dbReference type="InterPro" id="IPR036875">
    <property type="entry name" value="Znf_CCHC_sf"/>
</dbReference>
<dbReference type="GO" id="GO:0008270">
    <property type="term" value="F:zinc ion binding"/>
    <property type="evidence" value="ECO:0007669"/>
    <property type="project" value="UniProtKB-KW"/>
</dbReference>
<feature type="domain" description="CCHC-type" evidence="4">
    <location>
        <begin position="282"/>
        <end position="297"/>
    </location>
</feature>
<evidence type="ECO:0000256" key="2">
    <source>
        <dbReference type="PROSITE-ProRule" id="PRU00047"/>
    </source>
</evidence>
<dbReference type="Gene3D" id="4.10.60.10">
    <property type="entry name" value="Zinc finger, CCHC-type"/>
    <property type="match status" value="1"/>
</dbReference>
<dbReference type="SMART" id="SM00343">
    <property type="entry name" value="ZnF_C2HC"/>
    <property type="match status" value="1"/>
</dbReference>
<feature type="region of interest" description="Disordered" evidence="3">
    <location>
        <begin position="231"/>
        <end position="375"/>
    </location>
</feature>
<evidence type="ECO:0000313" key="6">
    <source>
        <dbReference type="Proteomes" id="UP001294444"/>
    </source>
</evidence>
<dbReference type="PROSITE" id="PS50158">
    <property type="entry name" value="ZF_CCHC"/>
    <property type="match status" value="1"/>
</dbReference>
<accession>A0AAJ5C6J8</accession>
<evidence type="ECO:0000259" key="4">
    <source>
        <dbReference type="PROSITE" id="PS50158"/>
    </source>
</evidence>
<sequence>MADSALHDRLDRLIALLEQQQVDNAALKAWLDQQETPSPGRRAREHDLSSPTRRASQQADESYLGGLETPTPATRPHPRSVTFDILDRQAYTDQEKYATPTGPRYVKPVTPEAWTGTGSEQDTQPHAALKTPFPKLDTRDIDIFILEADAWFKANGVYDHTSMILHTAAQLEGTAREWWKGSLTRSLQEKFERNPPEDQWAWYREVEDIDCQRMRHQQNAVRFAPTPAIRTAHTEPGIPQRTGSRPLPPHLAQKLPVREAPPRPRDDRRVVPGPTTFNSDACRVCGKTGHWQRNCPDAKPTVYPSRPSGPQMRAHVVLESEKPQDGSPEEGDGAEDHREDDGGLEDHFDPNLFADDHDAGEPYHEDEGNDLGAMQ</sequence>
<evidence type="ECO:0000256" key="1">
    <source>
        <dbReference type="ARBA" id="ARBA00022664"/>
    </source>
</evidence>
<proteinExistence type="predicted"/>
<keyword evidence="2" id="KW-0863">Zinc-finger</keyword>
<gene>
    <name evidence="5" type="ORF">MEPE_04631</name>
</gene>
<dbReference type="SUPFAM" id="SSF57756">
    <property type="entry name" value="Retrovirus zinc finger-like domains"/>
    <property type="match status" value="1"/>
</dbReference>
<dbReference type="GO" id="GO:0003676">
    <property type="term" value="F:nucleic acid binding"/>
    <property type="evidence" value="ECO:0007669"/>
    <property type="project" value="InterPro"/>
</dbReference>
<dbReference type="AlphaFoldDB" id="A0AAJ5C6J8"/>
<comment type="caution">
    <text evidence="5">The sequence shown here is derived from an EMBL/GenBank/DDBJ whole genome shotgun (WGS) entry which is preliminary data.</text>
</comment>
<dbReference type="Proteomes" id="UP001294444">
    <property type="component" value="Unassembled WGS sequence"/>
</dbReference>
<keyword evidence="2" id="KW-0479">Metal-binding</keyword>
<evidence type="ECO:0000256" key="3">
    <source>
        <dbReference type="SAM" id="MobiDB-lite"/>
    </source>
</evidence>
<feature type="compositionally biased region" description="Basic and acidic residues" evidence="3">
    <location>
        <begin position="334"/>
        <end position="366"/>
    </location>
</feature>
<keyword evidence="6" id="KW-1185">Reference proteome</keyword>
<feature type="region of interest" description="Disordered" evidence="3">
    <location>
        <begin position="32"/>
        <end position="85"/>
    </location>
</feature>
<feature type="compositionally biased region" description="Basic and acidic residues" evidence="3">
    <location>
        <begin position="256"/>
        <end position="270"/>
    </location>
</feature>
<protein>
    <recommendedName>
        <fullName evidence="4">CCHC-type domain-containing protein</fullName>
    </recommendedName>
</protein>
<organism evidence="5 6">
    <name type="scientific">Melanopsichium pennsylvanicum</name>
    <dbReference type="NCBI Taxonomy" id="63383"/>
    <lineage>
        <taxon>Eukaryota</taxon>
        <taxon>Fungi</taxon>
        <taxon>Dikarya</taxon>
        <taxon>Basidiomycota</taxon>
        <taxon>Ustilaginomycotina</taxon>
        <taxon>Ustilaginomycetes</taxon>
        <taxon>Ustilaginales</taxon>
        <taxon>Ustilaginaceae</taxon>
        <taxon>Melanopsichium</taxon>
    </lineage>
</organism>
<evidence type="ECO:0000313" key="5">
    <source>
        <dbReference type="EMBL" id="SNX85922.1"/>
    </source>
</evidence>
<keyword evidence="1" id="KW-0507">mRNA processing</keyword>
<name>A0AAJ5C6J8_9BASI</name>
<dbReference type="InterPro" id="IPR001878">
    <property type="entry name" value="Znf_CCHC"/>
</dbReference>
<keyword evidence="2" id="KW-0862">Zinc</keyword>
<dbReference type="Pfam" id="PF00098">
    <property type="entry name" value="zf-CCHC"/>
    <property type="match status" value="1"/>
</dbReference>